<proteinExistence type="predicted"/>
<dbReference type="EMBL" id="SRLO01000023">
    <property type="protein sequence ID" value="TNN85017.1"/>
    <property type="molecule type" value="Genomic_DNA"/>
</dbReference>
<accession>A0A4Z2J4S1</accession>
<protein>
    <submittedName>
        <fullName evidence="2">Uncharacterized protein</fullName>
    </submittedName>
</protein>
<feature type="compositionally biased region" description="Polar residues" evidence="1">
    <location>
        <begin position="23"/>
        <end position="36"/>
    </location>
</feature>
<dbReference type="Proteomes" id="UP000314294">
    <property type="component" value="Unassembled WGS sequence"/>
</dbReference>
<feature type="region of interest" description="Disordered" evidence="1">
    <location>
        <begin position="23"/>
        <end position="84"/>
    </location>
</feature>
<reference evidence="2 3" key="1">
    <citation type="submission" date="2019-03" db="EMBL/GenBank/DDBJ databases">
        <title>First draft genome of Liparis tanakae, snailfish: a comprehensive survey of snailfish specific genes.</title>
        <authorList>
            <person name="Kim W."/>
            <person name="Song I."/>
            <person name="Jeong J.-H."/>
            <person name="Kim D."/>
            <person name="Kim S."/>
            <person name="Ryu S."/>
            <person name="Song J.Y."/>
            <person name="Lee S.K."/>
        </authorList>
    </citation>
    <scope>NUCLEOTIDE SEQUENCE [LARGE SCALE GENOMIC DNA]</scope>
    <source>
        <tissue evidence="2">Muscle</tissue>
    </source>
</reference>
<gene>
    <name evidence="2" type="ORF">EYF80_004671</name>
</gene>
<organism evidence="2 3">
    <name type="scientific">Liparis tanakae</name>
    <name type="common">Tanaka's snailfish</name>
    <dbReference type="NCBI Taxonomy" id="230148"/>
    <lineage>
        <taxon>Eukaryota</taxon>
        <taxon>Metazoa</taxon>
        <taxon>Chordata</taxon>
        <taxon>Craniata</taxon>
        <taxon>Vertebrata</taxon>
        <taxon>Euteleostomi</taxon>
        <taxon>Actinopterygii</taxon>
        <taxon>Neopterygii</taxon>
        <taxon>Teleostei</taxon>
        <taxon>Neoteleostei</taxon>
        <taxon>Acanthomorphata</taxon>
        <taxon>Eupercaria</taxon>
        <taxon>Perciformes</taxon>
        <taxon>Cottioidei</taxon>
        <taxon>Cottales</taxon>
        <taxon>Liparidae</taxon>
        <taxon>Liparis</taxon>
    </lineage>
</organism>
<evidence type="ECO:0000256" key="1">
    <source>
        <dbReference type="SAM" id="MobiDB-lite"/>
    </source>
</evidence>
<comment type="caution">
    <text evidence="2">The sequence shown here is derived from an EMBL/GenBank/DDBJ whole genome shotgun (WGS) entry which is preliminary data.</text>
</comment>
<evidence type="ECO:0000313" key="3">
    <source>
        <dbReference type="Proteomes" id="UP000314294"/>
    </source>
</evidence>
<sequence length="84" mass="8966">MEFNVRAEDDVLGIPVKRLYSSSKVNNSQNLPNTPVAQPLSAGCPPPRRTAALPKHKPHSAPGETGLPPSDSPQCPPMDKAREA</sequence>
<evidence type="ECO:0000313" key="2">
    <source>
        <dbReference type="EMBL" id="TNN85017.1"/>
    </source>
</evidence>
<keyword evidence="3" id="KW-1185">Reference proteome</keyword>
<name>A0A4Z2J4S1_9TELE</name>
<dbReference type="AlphaFoldDB" id="A0A4Z2J4S1"/>